<evidence type="ECO:0000313" key="2">
    <source>
        <dbReference type="EMBL" id="KIJ34407.1"/>
    </source>
</evidence>
<accession>A0A0C9UYS9</accession>
<name>A0A0C9UYS9_SPHS4</name>
<evidence type="ECO:0000313" key="3">
    <source>
        <dbReference type="Proteomes" id="UP000054279"/>
    </source>
</evidence>
<feature type="region of interest" description="Disordered" evidence="1">
    <location>
        <begin position="1"/>
        <end position="49"/>
    </location>
</feature>
<dbReference type="InterPro" id="IPR046521">
    <property type="entry name" value="DUF6698"/>
</dbReference>
<feature type="region of interest" description="Disordered" evidence="1">
    <location>
        <begin position="386"/>
        <end position="405"/>
    </location>
</feature>
<feature type="region of interest" description="Disordered" evidence="1">
    <location>
        <begin position="418"/>
        <end position="447"/>
    </location>
</feature>
<dbReference type="Pfam" id="PF20414">
    <property type="entry name" value="DUF6698"/>
    <property type="match status" value="1"/>
</dbReference>
<dbReference type="OrthoDB" id="3220614at2759"/>
<gene>
    <name evidence="2" type="ORF">M422DRAFT_263551</name>
</gene>
<protein>
    <submittedName>
        <fullName evidence="2">Uncharacterized protein</fullName>
    </submittedName>
</protein>
<sequence length="447" mass="50323">MSTGGSNPLTPSPAPRSASQTTVPITPAASTHKAPPKRIRKHTDTDIEPEEELMQQKDGVTAVYNQGIDAATGSDEDVDVLPRRRKKKKNDIDNPMAQLAIIQVSWGHILARVVDAFSNPKSMFSVGIKLENKATKGNNVSEMYSEAWLRLSNSYQTFISHQVEVDAYTSKMSDEPDKTLQQMELQSFYENLTEGQDSSRNDDTGVIKSEVLDILHTKFTSTDVKGLTKYKSSRGRTHSLTRCLLTPISFDDTDEECVKAKDLESSKLPRDHEEMLTFLYHDYTCDMEDQMQGFLKSGLLSWKALYLGPSAWHGRGSWRTIAYVATLLHFALSDDETLDREATVCKFSYSAFFWTIVTFFKDPDFKEEAEELLKWWNEEAFPKKKTATTEEEVAEDEPTSRLGHMKKQLLAKKAASLEAEANKNKTAETSHRVTGADGDMGEDDEEE</sequence>
<proteinExistence type="predicted"/>
<dbReference type="EMBL" id="KN837200">
    <property type="protein sequence ID" value="KIJ34407.1"/>
    <property type="molecule type" value="Genomic_DNA"/>
</dbReference>
<keyword evidence="3" id="KW-1185">Reference proteome</keyword>
<organism evidence="2 3">
    <name type="scientific">Sphaerobolus stellatus (strain SS14)</name>
    <dbReference type="NCBI Taxonomy" id="990650"/>
    <lineage>
        <taxon>Eukaryota</taxon>
        <taxon>Fungi</taxon>
        <taxon>Dikarya</taxon>
        <taxon>Basidiomycota</taxon>
        <taxon>Agaricomycotina</taxon>
        <taxon>Agaricomycetes</taxon>
        <taxon>Phallomycetidae</taxon>
        <taxon>Geastrales</taxon>
        <taxon>Sphaerobolaceae</taxon>
        <taxon>Sphaerobolus</taxon>
    </lineage>
</organism>
<dbReference type="AlphaFoldDB" id="A0A0C9UYS9"/>
<dbReference type="HOGENOM" id="CLU_043702_0_0_1"/>
<dbReference type="Proteomes" id="UP000054279">
    <property type="component" value="Unassembled WGS sequence"/>
</dbReference>
<evidence type="ECO:0000256" key="1">
    <source>
        <dbReference type="SAM" id="MobiDB-lite"/>
    </source>
</evidence>
<reference evidence="2 3" key="1">
    <citation type="submission" date="2014-06" db="EMBL/GenBank/DDBJ databases">
        <title>Evolutionary Origins and Diversification of the Mycorrhizal Mutualists.</title>
        <authorList>
            <consortium name="DOE Joint Genome Institute"/>
            <consortium name="Mycorrhizal Genomics Consortium"/>
            <person name="Kohler A."/>
            <person name="Kuo A."/>
            <person name="Nagy L.G."/>
            <person name="Floudas D."/>
            <person name="Copeland A."/>
            <person name="Barry K.W."/>
            <person name="Cichocki N."/>
            <person name="Veneault-Fourrey C."/>
            <person name="LaButti K."/>
            <person name="Lindquist E.A."/>
            <person name="Lipzen A."/>
            <person name="Lundell T."/>
            <person name="Morin E."/>
            <person name="Murat C."/>
            <person name="Riley R."/>
            <person name="Ohm R."/>
            <person name="Sun H."/>
            <person name="Tunlid A."/>
            <person name="Henrissat B."/>
            <person name="Grigoriev I.V."/>
            <person name="Hibbett D.S."/>
            <person name="Martin F."/>
        </authorList>
    </citation>
    <scope>NUCLEOTIDE SEQUENCE [LARGE SCALE GENOMIC DNA]</scope>
    <source>
        <strain evidence="2 3">SS14</strain>
    </source>
</reference>
<feature type="compositionally biased region" description="Basic and acidic residues" evidence="1">
    <location>
        <begin position="420"/>
        <end position="431"/>
    </location>
</feature>